<reference evidence="1 2" key="1">
    <citation type="submission" date="2018-06" db="EMBL/GenBank/DDBJ databases">
        <title>Comparative genomics reveals the genomic features of Rhizophagus irregularis, R. cerebriforme, R. diaphanum and Gigaspora rosea, and their symbiotic lifestyle signature.</title>
        <authorList>
            <person name="Morin E."/>
            <person name="San Clemente H."/>
            <person name="Chen E.C.H."/>
            <person name="De La Providencia I."/>
            <person name="Hainaut M."/>
            <person name="Kuo A."/>
            <person name="Kohler A."/>
            <person name="Murat C."/>
            <person name="Tang N."/>
            <person name="Roy S."/>
            <person name="Loubradou J."/>
            <person name="Henrissat B."/>
            <person name="Grigoriev I.V."/>
            <person name="Corradi N."/>
            <person name="Roux C."/>
            <person name="Martin F.M."/>
        </authorList>
    </citation>
    <scope>NUCLEOTIDE SEQUENCE [LARGE SCALE GENOMIC DNA]</scope>
    <source>
        <strain evidence="1 2">DAOM 194757</strain>
    </source>
</reference>
<accession>A0A397UNT7</accession>
<sequence length="159" mass="18341">MYTTYFAVLTKEQVDKVQKIINKTLKNCTLNERSLSPVSCRVLALKVFSKPQNKKSLVSKSFAAKFKALVYKLALEKKVLKISLKEKYIKRDKDKIGVEKKKLSNCCSNSVDMELIKRIINDSNDDSSEKQFDPVDATIKDVKVLKKPVKRRRKRLEDV</sequence>
<keyword evidence="2" id="KW-1185">Reference proteome</keyword>
<comment type="caution">
    <text evidence="1">The sequence shown here is derived from an EMBL/GenBank/DDBJ whole genome shotgun (WGS) entry which is preliminary data.</text>
</comment>
<protein>
    <submittedName>
        <fullName evidence="1">Uncharacterized protein</fullName>
    </submittedName>
</protein>
<dbReference type="AlphaFoldDB" id="A0A397UNT7"/>
<evidence type="ECO:0000313" key="1">
    <source>
        <dbReference type="EMBL" id="RIB11171.1"/>
    </source>
</evidence>
<gene>
    <name evidence="1" type="ORF">C2G38_2204131</name>
</gene>
<organism evidence="1 2">
    <name type="scientific">Gigaspora rosea</name>
    <dbReference type="NCBI Taxonomy" id="44941"/>
    <lineage>
        <taxon>Eukaryota</taxon>
        <taxon>Fungi</taxon>
        <taxon>Fungi incertae sedis</taxon>
        <taxon>Mucoromycota</taxon>
        <taxon>Glomeromycotina</taxon>
        <taxon>Glomeromycetes</taxon>
        <taxon>Diversisporales</taxon>
        <taxon>Gigasporaceae</taxon>
        <taxon>Gigaspora</taxon>
    </lineage>
</organism>
<dbReference type="Proteomes" id="UP000266673">
    <property type="component" value="Unassembled WGS sequence"/>
</dbReference>
<proteinExistence type="predicted"/>
<name>A0A397UNT7_9GLOM</name>
<evidence type="ECO:0000313" key="2">
    <source>
        <dbReference type="Proteomes" id="UP000266673"/>
    </source>
</evidence>
<dbReference type="EMBL" id="QKWP01001165">
    <property type="protein sequence ID" value="RIB11171.1"/>
    <property type="molecule type" value="Genomic_DNA"/>
</dbReference>